<organism evidence="1 2">
    <name type="scientific">Clunio marinus</name>
    <dbReference type="NCBI Taxonomy" id="568069"/>
    <lineage>
        <taxon>Eukaryota</taxon>
        <taxon>Metazoa</taxon>
        <taxon>Ecdysozoa</taxon>
        <taxon>Arthropoda</taxon>
        <taxon>Hexapoda</taxon>
        <taxon>Insecta</taxon>
        <taxon>Pterygota</taxon>
        <taxon>Neoptera</taxon>
        <taxon>Endopterygota</taxon>
        <taxon>Diptera</taxon>
        <taxon>Nematocera</taxon>
        <taxon>Chironomoidea</taxon>
        <taxon>Chironomidae</taxon>
        <taxon>Clunio</taxon>
    </lineage>
</organism>
<evidence type="ECO:0000313" key="1">
    <source>
        <dbReference type="EMBL" id="CRK95632.1"/>
    </source>
</evidence>
<keyword evidence="2" id="KW-1185">Reference proteome</keyword>
<accession>A0A1J1I5T5</accession>
<proteinExistence type="predicted"/>
<name>A0A1J1I5T5_9DIPT</name>
<evidence type="ECO:0000313" key="2">
    <source>
        <dbReference type="Proteomes" id="UP000183832"/>
    </source>
</evidence>
<protein>
    <submittedName>
        <fullName evidence="1">CLUMA_CG009090, isoform A</fullName>
    </submittedName>
</protein>
<gene>
    <name evidence="1" type="ORF">CLUMA_CG009090</name>
</gene>
<dbReference type="EMBL" id="CVRI01000042">
    <property type="protein sequence ID" value="CRK95632.1"/>
    <property type="molecule type" value="Genomic_DNA"/>
</dbReference>
<reference evidence="1 2" key="1">
    <citation type="submission" date="2015-04" db="EMBL/GenBank/DDBJ databases">
        <authorList>
            <person name="Syromyatnikov M.Y."/>
            <person name="Popov V.N."/>
        </authorList>
    </citation>
    <scope>NUCLEOTIDE SEQUENCE [LARGE SCALE GENOMIC DNA]</scope>
</reference>
<dbReference type="AlphaFoldDB" id="A0A1J1I5T5"/>
<dbReference type="Proteomes" id="UP000183832">
    <property type="component" value="Unassembled WGS sequence"/>
</dbReference>
<sequence>MSEVNTKNLYALAMIALIAIKMHSKYCITKYELDHVRKRKAFMKFVGIFCENVKDFEKI</sequence>